<reference evidence="1" key="2">
    <citation type="submission" date="2022-06" db="UniProtKB">
        <authorList>
            <consortium name="EnsemblMetazoa"/>
        </authorList>
    </citation>
    <scope>IDENTIFICATION</scope>
</reference>
<dbReference type="OrthoDB" id="10693955at2759"/>
<dbReference type="RefSeq" id="XP_029341181.1">
    <property type="nucleotide sequence ID" value="XM_029485321.1"/>
</dbReference>
<dbReference type="KEGG" id="api:115033186"/>
<organism evidence="1 2">
    <name type="scientific">Acyrthosiphon pisum</name>
    <name type="common">Pea aphid</name>
    <dbReference type="NCBI Taxonomy" id="7029"/>
    <lineage>
        <taxon>Eukaryota</taxon>
        <taxon>Metazoa</taxon>
        <taxon>Ecdysozoa</taxon>
        <taxon>Arthropoda</taxon>
        <taxon>Hexapoda</taxon>
        <taxon>Insecta</taxon>
        <taxon>Pterygota</taxon>
        <taxon>Neoptera</taxon>
        <taxon>Paraneoptera</taxon>
        <taxon>Hemiptera</taxon>
        <taxon>Sternorrhyncha</taxon>
        <taxon>Aphidomorpha</taxon>
        <taxon>Aphidoidea</taxon>
        <taxon>Aphididae</taxon>
        <taxon>Macrosiphini</taxon>
        <taxon>Acyrthosiphon</taxon>
    </lineage>
</organism>
<reference evidence="2" key="1">
    <citation type="submission" date="2010-06" db="EMBL/GenBank/DDBJ databases">
        <authorList>
            <person name="Jiang H."/>
            <person name="Abraham K."/>
            <person name="Ali S."/>
            <person name="Alsbrooks S.L."/>
            <person name="Anim B.N."/>
            <person name="Anosike U.S."/>
            <person name="Attaway T."/>
            <person name="Bandaranaike D.P."/>
            <person name="Battles P.K."/>
            <person name="Bell S.N."/>
            <person name="Bell A.V."/>
            <person name="Beltran B."/>
            <person name="Bickham C."/>
            <person name="Bustamante Y."/>
            <person name="Caleb T."/>
            <person name="Canada A."/>
            <person name="Cardenas V."/>
            <person name="Carter K."/>
            <person name="Chacko J."/>
            <person name="Chandrabose M.N."/>
            <person name="Chavez D."/>
            <person name="Chavez A."/>
            <person name="Chen L."/>
            <person name="Chu H.-S."/>
            <person name="Claassen K.J."/>
            <person name="Cockrell R."/>
            <person name="Collins M."/>
            <person name="Cooper J.A."/>
            <person name="Cree A."/>
            <person name="Curry S.M."/>
            <person name="Da Y."/>
            <person name="Dao M.D."/>
            <person name="Das B."/>
            <person name="Davila M.-L."/>
            <person name="Davy-Carroll L."/>
            <person name="Denson S."/>
            <person name="Dinh H."/>
            <person name="Ebong V.E."/>
            <person name="Edwards J.R."/>
            <person name="Egan A."/>
            <person name="El-Daye J."/>
            <person name="Escobedo L."/>
            <person name="Fernandez S."/>
            <person name="Fernando P.R."/>
            <person name="Flagg N."/>
            <person name="Forbes L.D."/>
            <person name="Fowler R.G."/>
            <person name="Fu Q."/>
            <person name="Gabisi R.A."/>
            <person name="Ganer J."/>
            <person name="Garbino Pronczuk A."/>
            <person name="Garcia R.M."/>
            <person name="Garner T."/>
            <person name="Garrett T.E."/>
            <person name="Gonzalez D.A."/>
            <person name="Hamid H."/>
            <person name="Hawkins E.S."/>
            <person name="Hirani K."/>
            <person name="Hogues M.E."/>
            <person name="Hollins B."/>
            <person name="Hsiao C.-H."/>
            <person name="Jabil R."/>
            <person name="James M.L."/>
            <person name="Jhangiani S.N."/>
            <person name="Johnson B."/>
            <person name="Johnson Q."/>
            <person name="Joshi V."/>
            <person name="Kalu J.B."/>
            <person name="Kam C."/>
            <person name="Kashfia A."/>
            <person name="Keebler J."/>
            <person name="Kisamo H."/>
            <person name="Kovar C.L."/>
            <person name="Lago L.A."/>
            <person name="Lai C.-Y."/>
            <person name="Laidlaw J."/>
            <person name="Lara F."/>
            <person name="Le T.-K."/>
            <person name="Lee S.L."/>
            <person name="Legall F.H."/>
            <person name="Lemon S.J."/>
            <person name="Lewis L.R."/>
            <person name="Li B."/>
            <person name="Liu Y."/>
            <person name="Liu Y.-S."/>
            <person name="Lopez J."/>
            <person name="Lozado R.J."/>
            <person name="Lu J."/>
            <person name="Madu R.C."/>
            <person name="Maheshwari M."/>
            <person name="Maheshwari R."/>
            <person name="Malloy K."/>
            <person name="Martinez E."/>
            <person name="Mathew T."/>
            <person name="Mercado I.C."/>
            <person name="Mercado C."/>
            <person name="Meyer B."/>
            <person name="Montgomery K."/>
            <person name="Morgan M.B."/>
            <person name="Munidasa M."/>
            <person name="Nazareth L.V."/>
            <person name="Nelson J."/>
            <person name="Ng B.M."/>
            <person name="Nguyen N.B."/>
            <person name="Nguyen P.Q."/>
            <person name="Nguyen T."/>
            <person name="Obregon M."/>
            <person name="Okwuonu G.O."/>
            <person name="Onwere C.G."/>
            <person name="Orozco G."/>
            <person name="Parra A."/>
            <person name="Patel S."/>
            <person name="Patil S."/>
            <person name="Perez A."/>
            <person name="Perez Y."/>
            <person name="Pham C."/>
            <person name="Primus E.L."/>
            <person name="Pu L.-L."/>
            <person name="Puazo M."/>
            <person name="Qin X."/>
            <person name="Quiroz J.B."/>
            <person name="Reese J."/>
            <person name="Richards S."/>
            <person name="Rives C.M."/>
            <person name="Robberts R."/>
            <person name="Ruiz S.J."/>
            <person name="Ruiz M.J."/>
            <person name="Santibanez J."/>
            <person name="Schneider B.W."/>
            <person name="Sisson I."/>
            <person name="Smith M."/>
            <person name="Sodergren E."/>
            <person name="Song X.-Z."/>
            <person name="Song B.B."/>
            <person name="Summersgill H."/>
            <person name="Thelus R."/>
            <person name="Thornton R.D."/>
            <person name="Trejos Z.Y."/>
            <person name="Usmani K."/>
            <person name="Vattathil S."/>
            <person name="Villasana D."/>
            <person name="Walker D.L."/>
            <person name="Wang S."/>
            <person name="Wang K."/>
            <person name="White C.S."/>
            <person name="Williams A.C."/>
            <person name="Williamson J."/>
            <person name="Wilson K."/>
            <person name="Woghiren I.O."/>
            <person name="Woodworth J.R."/>
            <person name="Worley K.C."/>
            <person name="Wright R.A."/>
            <person name="Wu W."/>
            <person name="Young L."/>
            <person name="Zhang L."/>
            <person name="Zhang J."/>
            <person name="Zhu Y."/>
            <person name="Muzny D.M."/>
            <person name="Weinstock G."/>
            <person name="Gibbs R.A."/>
        </authorList>
    </citation>
    <scope>NUCLEOTIDE SEQUENCE [LARGE SCALE GENOMIC DNA]</scope>
    <source>
        <strain evidence="2">LSR1</strain>
    </source>
</reference>
<protein>
    <submittedName>
        <fullName evidence="1">Uncharacterized protein</fullName>
    </submittedName>
</protein>
<evidence type="ECO:0000313" key="1">
    <source>
        <dbReference type="EnsemblMetazoa" id="XP_029341181.1"/>
    </source>
</evidence>
<accession>A0A8R2NLB2</accession>
<name>A0A8R2NLB2_ACYPI</name>
<dbReference type="Proteomes" id="UP000007819">
    <property type="component" value="Chromosome X"/>
</dbReference>
<dbReference type="AlphaFoldDB" id="A0A8R2NLB2"/>
<evidence type="ECO:0000313" key="2">
    <source>
        <dbReference type="Proteomes" id="UP000007819"/>
    </source>
</evidence>
<dbReference type="EnsemblMetazoa" id="XM_029485321.1">
    <property type="protein sequence ID" value="XP_029341181.1"/>
    <property type="gene ID" value="LOC115033186"/>
</dbReference>
<sequence length="121" mass="14247">MNNQELDQDNNKNKEPQISIELDDSVIKAPLSTFNNTMECLTTERILKKQNNEKNIIGLHDLEQIECFKKKYELFGTQFKALESIETKLERNLKRNKFAQPKRCHLFSCRQQSKLSTIVKM</sequence>
<proteinExistence type="predicted"/>
<dbReference type="GeneID" id="115033186"/>
<keyword evidence="2" id="KW-1185">Reference proteome</keyword>